<comment type="caution">
    <text evidence="4">The sequence shown here is derived from an EMBL/GenBank/DDBJ whole genome shotgun (WGS) entry which is preliminary data.</text>
</comment>
<keyword evidence="2" id="KW-0732">Signal</keyword>
<feature type="compositionally biased region" description="Low complexity" evidence="1">
    <location>
        <begin position="131"/>
        <end position="140"/>
    </location>
</feature>
<name>A0A4V6Y1F8_9BRAD</name>
<evidence type="ECO:0000313" key="5">
    <source>
        <dbReference type="Proteomes" id="UP000034832"/>
    </source>
</evidence>
<feature type="chain" id="PRO_5020487533" evidence="2">
    <location>
        <begin position="23"/>
        <end position="149"/>
    </location>
</feature>
<feature type="region of interest" description="Disordered" evidence="1">
    <location>
        <begin position="106"/>
        <end position="149"/>
    </location>
</feature>
<evidence type="ECO:0000256" key="2">
    <source>
        <dbReference type="SAM" id="SignalP"/>
    </source>
</evidence>
<reference evidence="4" key="1">
    <citation type="submission" date="2019-04" db="EMBL/GenBank/DDBJ databases">
        <title>Whole genome sequencing of cave bacteria.</title>
        <authorList>
            <person name="Gan H.M."/>
            <person name="Barton H."/>
            <person name="Savka M.A."/>
        </authorList>
    </citation>
    <scope>NUCLEOTIDE SEQUENCE [LARGE SCALE GENOMIC DNA]</scope>
    <source>
        <strain evidence="4">LC387</strain>
    </source>
</reference>
<protein>
    <submittedName>
        <fullName evidence="4">PEGA domain-containing protein</fullName>
    </submittedName>
</protein>
<dbReference type="PROSITE" id="PS51257">
    <property type="entry name" value="PROKAR_LIPOPROTEIN"/>
    <property type="match status" value="1"/>
</dbReference>
<dbReference type="InterPro" id="IPR013229">
    <property type="entry name" value="PEGA"/>
</dbReference>
<feature type="compositionally biased region" description="Basic residues" evidence="1">
    <location>
        <begin position="112"/>
        <end position="126"/>
    </location>
</feature>
<sequence length="149" mass="15369">MRIIVVVAAGLGLAGCSSFSMPDMFKSTPPSATIQLESLPAGAEARASSGETCKTPCSLSVVAAENFSVTFSLPKYQPETVPVQIIRDPSGPGVVVDPNPVYAELQPALPTKKGRAAPKAAPKAKKPPAPAAAEPAEEPNSPFPPPPRR</sequence>
<dbReference type="RefSeq" id="WP_046830116.1">
    <property type="nucleotide sequence ID" value="NZ_LBIA02000001.1"/>
</dbReference>
<organism evidence="4 5">
    <name type="scientific">Afipia massiliensis</name>
    <dbReference type="NCBI Taxonomy" id="211460"/>
    <lineage>
        <taxon>Bacteria</taxon>
        <taxon>Pseudomonadati</taxon>
        <taxon>Pseudomonadota</taxon>
        <taxon>Alphaproteobacteria</taxon>
        <taxon>Hyphomicrobiales</taxon>
        <taxon>Nitrobacteraceae</taxon>
        <taxon>Afipia</taxon>
    </lineage>
</organism>
<keyword evidence="5" id="KW-1185">Reference proteome</keyword>
<proteinExistence type="predicted"/>
<accession>A0A4V6Y1F8</accession>
<dbReference type="STRING" id="211460.YH63_20210"/>
<evidence type="ECO:0000313" key="4">
    <source>
        <dbReference type="EMBL" id="TKT73603.1"/>
    </source>
</evidence>
<evidence type="ECO:0000256" key="1">
    <source>
        <dbReference type="SAM" id="MobiDB-lite"/>
    </source>
</evidence>
<dbReference type="EMBL" id="LBIA02000001">
    <property type="protein sequence ID" value="TKT73603.1"/>
    <property type="molecule type" value="Genomic_DNA"/>
</dbReference>
<dbReference type="Pfam" id="PF08308">
    <property type="entry name" value="PEGA"/>
    <property type="match status" value="1"/>
</dbReference>
<feature type="signal peptide" evidence="2">
    <location>
        <begin position="1"/>
        <end position="22"/>
    </location>
</feature>
<dbReference type="OrthoDB" id="7432923at2"/>
<evidence type="ECO:0000259" key="3">
    <source>
        <dbReference type="Pfam" id="PF08308"/>
    </source>
</evidence>
<feature type="domain" description="PEGA" evidence="3">
    <location>
        <begin position="32"/>
        <end position="79"/>
    </location>
</feature>
<dbReference type="Proteomes" id="UP000034832">
    <property type="component" value="Unassembled WGS sequence"/>
</dbReference>
<dbReference type="AlphaFoldDB" id="A0A4V6Y1F8"/>
<gene>
    <name evidence="4" type="ORF">YH63_020445</name>
</gene>